<keyword evidence="3" id="KW-1185">Reference proteome</keyword>
<dbReference type="Proteomes" id="UP000241462">
    <property type="component" value="Unassembled WGS sequence"/>
</dbReference>
<sequence>MARRRRHSTTLPCPRGGGNSHVGRGHVKVGAHIDNKAVAICLRARLAFEVAVLANVGAAGLGIALWAVVIPSLRHCTSTRSTPNLLHRRQPSCCVATLRREHIACDALLQRAHHGAFRCHRAVAVVVVLARACAACVAAGLAKVKVICAMAAVRKNTTPNGPSTLLTILSQWPLQPATFLLELQLEPDFRVQQLLHRVRKHRLAHRLAHQLLHLLGRC</sequence>
<dbReference type="EMBL" id="KZ678836">
    <property type="protein sequence ID" value="PSR74752.1"/>
    <property type="molecule type" value="Genomic_DNA"/>
</dbReference>
<name>A0A2T2ZS68_9PEZI</name>
<dbReference type="InParanoid" id="A0A2T2ZS68"/>
<gene>
    <name evidence="2" type="ORF">BD289DRAFT_448429</name>
</gene>
<evidence type="ECO:0000313" key="3">
    <source>
        <dbReference type="Proteomes" id="UP000241462"/>
    </source>
</evidence>
<keyword evidence="1" id="KW-0472">Membrane</keyword>
<evidence type="ECO:0000313" key="2">
    <source>
        <dbReference type="EMBL" id="PSR74752.1"/>
    </source>
</evidence>
<keyword evidence="1" id="KW-0812">Transmembrane</keyword>
<organism evidence="2 3">
    <name type="scientific">Coniella lustricola</name>
    <dbReference type="NCBI Taxonomy" id="2025994"/>
    <lineage>
        <taxon>Eukaryota</taxon>
        <taxon>Fungi</taxon>
        <taxon>Dikarya</taxon>
        <taxon>Ascomycota</taxon>
        <taxon>Pezizomycotina</taxon>
        <taxon>Sordariomycetes</taxon>
        <taxon>Sordariomycetidae</taxon>
        <taxon>Diaporthales</taxon>
        <taxon>Schizoparmaceae</taxon>
        <taxon>Coniella</taxon>
    </lineage>
</organism>
<reference evidence="2 3" key="1">
    <citation type="journal article" date="2018" name="Mycol. Prog.">
        <title>Coniella lustricola, a new species from submerged detritus.</title>
        <authorList>
            <person name="Raudabaugh D.B."/>
            <person name="Iturriaga T."/>
            <person name="Carver A."/>
            <person name="Mondo S."/>
            <person name="Pangilinan J."/>
            <person name="Lipzen A."/>
            <person name="He G."/>
            <person name="Amirebrahimi M."/>
            <person name="Grigoriev I.V."/>
            <person name="Miller A.N."/>
        </authorList>
    </citation>
    <scope>NUCLEOTIDE SEQUENCE [LARGE SCALE GENOMIC DNA]</scope>
    <source>
        <strain evidence="2 3">B22-T-1</strain>
    </source>
</reference>
<evidence type="ECO:0000256" key="1">
    <source>
        <dbReference type="SAM" id="Phobius"/>
    </source>
</evidence>
<protein>
    <submittedName>
        <fullName evidence="2">Uncharacterized protein</fullName>
    </submittedName>
</protein>
<proteinExistence type="predicted"/>
<dbReference type="AlphaFoldDB" id="A0A2T2ZS68"/>
<keyword evidence="1" id="KW-1133">Transmembrane helix</keyword>
<accession>A0A2T2ZS68</accession>
<feature type="transmembrane region" description="Helical" evidence="1">
    <location>
        <begin position="46"/>
        <end position="69"/>
    </location>
</feature>